<dbReference type="HOGENOM" id="CLU_048314_1_1_1"/>
<sequence>MGKYDHICELTGADNFPQWRRQMVLALKGERLWAHCSSGSDPTNLADFASSIPSPIDPTAMTVAETETVLDWLAKDAQAKSIIDRKISTIVASQLDENQTARQQWDVLAQRYSRTDILSQYELRACVRSEKLKDTSDALRYLGVFEDARRRFIQMGVMYSEDEAVFDLLQGLPEMVDWQIFR</sequence>
<dbReference type="Proteomes" id="UP000054538">
    <property type="component" value="Unassembled WGS sequence"/>
</dbReference>
<gene>
    <name evidence="1" type="ORF">PAXRUDRAFT_100873</name>
</gene>
<reference evidence="1 2" key="1">
    <citation type="submission" date="2014-04" db="EMBL/GenBank/DDBJ databases">
        <authorList>
            <consortium name="DOE Joint Genome Institute"/>
            <person name="Kuo A."/>
            <person name="Kohler A."/>
            <person name="Jargeat P."/>
            <person name="Nagy L.G."/>
            <person name="Floudas D."/>
            <person name="Copeland A."/>
            <person name="Barry K.W."/>
            <person name="Cichocki N."/>
            <person name="Veneault-Fourrey C."/>
            <person name="LaButti K."/>
            <person name="Lindquist E.A."/>
            <person name="Lipzen A."/>
            <person name="Lundell T."/>
            <person name="Morin E."/>
            <person name="Murat C."/>
            <person name="Sun H."/>
            <person name="Tunlid A."/>
            <person name="Henrissat B."/>
            <person name="Grigoriev I.V."/>
            <person name="Hibbett D.S."/>
            <person name="Martin F."/>
            <person name="Nordberg H.P."/>
            <person name="Cantor M.N."/>
            <person name="Hua S.X."/>
        </authorList>
    </citation>
    <scope>NUCLEOTIDE SEQUENCE [LARGE SCALE GENOMIC DNA]</scope>
    <source>
        <strain evidence="1 2">Ve08.2h10</strain>
    </source>
</reference>
<feature type="non-terminal residue" evidence="1">
    <location>
        <position position="182"/>
    </location>
</feature>
<evidence type="ECO:0000313" key="1">
    <source>
        <dbReference type="EMBL" id="KIK76794.1"/>
    </source>
</evidence>
<name>A0A0D0D8R2_9AGAM</name>
<accession>A0A0D0D8R2</accession>
<dbReference type="STRING" id="930991.A0A0D0D8R2"/>
<evidence type="ECO:0008006" key="3">
    <source>
        <dbReference type="Google" id="ProtNLM"/>
    </source>
</evidence>
<dbReference type="InParanoid" id="A0A0D0D8R2"/>
<dbReference type="EMBL" id="KN827291">
    <property type="protein sequence ID" value="KIK76794.1"/>
    <property type="molecule type" value="Genomic_DNA"/>
</dbReference>
<dbReference type="AlphaFoldDB" id="A0A0D0D8R2"/>
<dbReference type="OrthoDB" id="2688366at2759"/>
<keyword evidence="2" id="KW-1185">Reference proteome</keyword>
<dbReference type="Pfam" id="PF14223">
    <property type="entry name" value="Retrotran_gag_2"/>
    <property type="match status" value="1"/>
</dbReference>
<reference evidence="2" key="2">
    <citation type="submission" date="2015-01" db="EMBL/GenBank/DDBJ databases">
        <title>Evolutionary Origins and Diversification of the Mycorrhizal Mutualists.</title>
        <authorList>
            <consortium name="DOE Joint Genome Institute"/>
            <consortium name="Mycorrhizal Genomics Consortium"/>
            <person name="Kohler A."/>
            <person name="Kuo A."/>
            <person name="Nagy L.G."/>
            <person name="Floudas D."/>
            <person name="Copeland A."/>
            <person name="Barry K.W."/>
            <person name="Cichocki N."/>
            <person name="Veneault-Fourrey C."/>
            <person name="LaButti K."/>
            <person name="Lindquist E.A."/>
            <person name="Lipzen A."/>
            <person name="Lundell T."/>
            <person name="Morin E."/>
            <person name="Murat C."/>
            <person name="Riley R."/>
            <person name="Ohm R."/>
            <person name="Sun H."/>
            <person name="Tunlid A."/>
            <person name="Henrissat B."/>
            <person name="Grigoriev I.V."/>
            <person name="Hibbett D.S."/>
            <person name="Martin F."/>
        </authorList>
    </citation>
    <scope>NUCLEOTIDE SEQUENCE [LARGE SCALE GENOMIC DNA]</scope>
    <source>
        <strain evidence="2">Ve08.2h10</strain>
    </source>
</reference>
<organism evidence="1 2">
    <name type="scientific">Paxillus rubicundulus Ve08.2h10</name>
    <dbReference type="NCBI Taxonomy" id="930991"/>
    <lineage>
        <taxon>Eukaryota</taxon>
        <taxon>Fungi</taxon>
        <taxon>Dikarya</taxon>
        <taxon>Basidiomycota</taxon>
        <taxon>Agaricomycotina</taxon>
        <taxon>Agaricomycetes</taxon>
        <taxon>Agaricomycetidae</taxon>
        <taxon>Boletales</taxon>
        <taxon>Paxilineae</taxon>
        <taxon>Paxillaceae</taxon>
        <taxon>Paxillus</taxon>
    </lineage>
</organism>
<proteinExistence type="predicted"/>
<evidence type="ECO:0000313" key="2">
    <source>
        <dbReference type="Proteomes" id="UP000054538"/>
    </source>
</evidence>
<protein>
    <recommendedName>
        <fullName evidence="3">Retrotransposon Copia-like N-terminal domain-containing protein</fullName>
    </recommendedName>
</protein>